<dbReference type="PIRSF" id="PIRSF001100">
    <property type="entry name" value="Beta_cellobiohydrolase"/>
    <property type="match status" value="1"/>
</dbReference>
<protein>
    <recommendedName>
        <fullName evidence="3">Glucanase</fullName>
        <ecNumber evidence="3">3.2.1.-</ecNumber>
    </recommendedName>
</protein>
<dbReference type="Pfam" id="PF01341">
    <property type="entry name" value="Glyco_hydro_6"/>
    <property type="match status" value="1"/>
</dbReference>
<evidence type="ECO:0000256" key="1">
    <source>
        <dbReference type="PIRSR" id="PIRSR001100-1"/>
    </source>
</evidence>
<dbReference type="EC" id="3.2.1.-" evidence="3"/>
<dbReference type="SUPFAM" id="SSF51989">
    <property type="entry name" value="Glycosyl hydrolases family 6, cellulases"/>
    <property type="match status" value="1"/>
</dbReference>
<dbReference type="PRINTS" id="PR00733">
    <property type="entry name" value="GLHYDRLASE6"/>
</dbReference>
<dbReference type="GO" id="GO:0030245">
    <property type="term" value="P:cellulose catabolic process"/>
    <property type="evidence" value="ECO:0007669"/>
    <property type="project" value="UniProtKB-KW"/>
</dbReference>
<dbReference type="eggNOG" id="COG5297">
    <property type="taxonomic scope" value="Bacteria"/>
</dbReference>
<evidence type="ECO:0000256" key="2">
    <source>
        <dbReference type="PIRSR" id="PIRSR001100-2"/>
    </source>
</evidence>
<dbReference type="Gene3D" id="3.20.20.40">
    <property type="entry name" value="1, 4-beta cellobiohydrolase"/>
    <property type="match status" value="1"/>
</dbReference>
<feature type="binding site" evidence="2">
    <location>
        <position position="301"/>
    </location>
    <ligand>
        <name>substrate</name>
    </ligand>
</feature>
<keyword evidence="3" id="KW-0136">Cellulose degradation</keyword>
<feature type="binding site" evidence="2">
    <location>
        <position position="78"/>
    </location>
    <ligand>
        <name>substrate</name>
    </ligand>
</feature>
<feature type="binding site" evidence="2">
    <location>
        <position position="273"/>
    </location>
    <ligand>
        <name>substrate</name>
    </ligand>
</feature>
<feature type="active site" description="Proton acceptor" evidence="1">
    <location>
        <position position="307"/>
    </location>
</feature>
<keyword evidence="5" id="KW-1185">Reference proteome</keyword>
<dbReference type="GO" id="GO:0004553">
    <property type="term" value="F:hydrolase activity, hydrolyzing O-glycosyl compounds"/>
    <property type="evidence" value="ECO:0007669"/>
    <property type="project" value="InterPro"/>
</dbReference>
<dbReference type="STRING" id="211114.SAMN04489726_7151"/>
<feature type="binding site" evidence="2">
    <location>
        <position position="305"/>
    </location>
    <ligand>
        <name>substrate</name>
    </ligand>
</feature>
<feature type="active site" description="Proton donor" evidence="1">
    <location>
        <position position="151"/>
    </location>
</feature>
<keyword evidence="3" id="KW-0378">Hydrolase</keyword>
<gene>
    <name evidence="4" type="ORF">SAMN04489726_7151</name>
</gene>
<dbReference type="AlphaFoldDB" id="A0A1H0CCR4"/>
<proteinExistence type="inferred from homology"/>
<evidence type="ECO:0000256" key="3">
    <source>
        <dbReference type="RuleBase" id="RU361186"/>
    </source>
</evidence>
<sequence>MWAEVVVPPNESRYLLSPKENRRGGAGMGNPYEMRDGFYVLPDTQAHHWCTTEFHAGRTTGERWVVWDKIAAVPQARWVGPAPIGPQIDATLDAAGETNTLPIFVAYAIPFRDAGGASSGGFRDVRSYQAWAKTFAQTVGVAPAVVILEPDTLIHMSGLNAEQRRNRLACLTFAVQAFKQHAPNSYVYLDGGDGRYNSPEALAPWLLQAGVADARGFAVNVSNYNTTSACEAFAGKLRDLLGLPDVGFVVDTSRNGNGPPPDSYIRANPNTWWGNPPGRKLGDRPEHVGGANGFDAKLWVKLPGESDGPYGVAPHSVSSQFLPRIAHGLYYGT</sequence>
<evidence type="ECO:0000313" key="4">
    <source>
        <dbReference type="EMBL" id="SDN55668.1"/>
    </source>
</evidence>
<dbReference type="PANTHER" id="PTHR34876">
    <property type="match status" value="1"/>
</dbReference>
<comment type="similarity">
    <text evidence="3">Belongs to the glycosyl hydrolase family 6.</text>
</comment>
<dbReference type="OrthoDB" id="309899at2"/>
<dbReference type="PANTHER" id="PTHR34876:SF4">
    <property type="entry name" value="1,4-BETA-D-GLUCAN CELLOBIOHYDROLASE C-RELATED"/>
    <property type="match status" value="1"/>
</dbReference>
<evidence type="ECO:0000313" key="5">
    <source>
        <dbReference type="Proteomes" id="UP000183376"/>
    </source>
</evidence>
<feature type="binding site" evidence="2">
    <location>
        <position position="223"/>
    </location>
    <ligand>
        <name>substrate</name>
    </ligand>
</feature>
<reference evidence="4 5" key="1">
    <citation type="submission" date="2016-10" db="EMBL/GenBank/DDBJ databases">
        <authorList>
            <person name="de Groot N.N."/>
        </authorList>
    </citation>
    <scope>NUCLEOTIDE SEQUENCE [LARGE SCALE GENOMIC DNA]</scope>
    <source>
        <strain evidence="4 5">DSM 44149</strain>
    </source>
</reference>
<keyword evidence="3" id="KW-0119">Carbohydrate metabolism</keyword>
<dbReference type="Proteomes" id="UP000183376">
    <property type="component" value="Chromosome I"/>
</dbReference>
<dbReference type="InterPro" id="IPR016288">
    <property type="entry name" value="Beta_cellobiohydrolase"/>
</dbReference>
<keyword evidence="3" id="KW-0624">Polysaccharide degradation</keyword>
<organism evidence="4 5">
    <name type="scientific">Allokutzneria albata</name>
    <name type="common">Kibdelosporangium albatum</name>
    <dbReference type="NCBI Taxonomy" id="211114"/>
    <lineage>
        <taxon>Bacteria</taxon>
        <taxon>Bacillati</taxon>
        <taxon>Actinomycetota</taxon>
        <taxon>Actinomycetes</taxon>
        <taxon>Pseudonocardiales</taxon>
        <taxon>Pseudonocardiaceae</taxon>
        <taxon>Allokutzneria</taxon>
    </lineage>
</organism>
<dbReference type="EMBL" id="LT629701">
    <property type="protein sequence ID" value="SDN55668.1"/>
    <property type="molecule type" value="Genomic_DNA"/>
</dbReference>
<accession>A0A1H0CCR4</accession>
<keyword evidence="3" id="KW-0326">Glycosidase</keyword>
<dbReference type="InterPro" id="IPR036434">
    <property type="entry name" value="Beta_cellobiohydrolase_sf"/>
</dbReference>
<name>A0A1H0CCR4_ALLAB</name>